<dbReference type="SUPFAM" id="SSF48366">
    <property type="entry name" value="Ras GEF"/>
    <property type="match status" value="1"/>
</dbReference>
<evidence type="ECO:0000313" key="2">
    <source>
        <dbReference type="EMBL" id="GAB1219034.1"/>
    </source>
</evidence>
<dbReference type="Gene3D" id="1.10.840.10">
    <property type="entry name" value="Ras guanine-nucleotide exchange factors catalytic domain"/>
    <property type="match status" value="1"/>
</dbReference>
<protein>
    <recommendedName>
        <fullName evidence="1">Ras-GEF domain-containing protein</fullName>
    </recommendedName>
</protein>
<name>A0ABQ0D855_9EUKA</name>
<dbReference type="Proteomes" id="UP001628156">
    <property type="component" value="Unassembled WGS sequence"/>
</dbReference>
<comment type="caution">
    <text evidence="2">The sequence shown here is derived from an EMBL/GenBank/DDBJ whole genome shotgun (WGS) entry which is preliminary data.</text>
</comment>
<accession>A0ABQ0D855</accession>
<organism evidence="2 3">
    <name type="scientific">Entamoeba nuttalli</name>
    <dbReference type="NCBI Taxonomy" id="412467"/>
    <lineage>
        <taxon>Eukaryota</taxon>
        <taxon>Amoebozoa</taxon>
        <taxon>Evosea</taxon>
        <taxon>Archamoebae</taxon>
        <taxon>Mastigamoebida</taxon>
        <taxon>Entamoebidae</taxon>
        <taxon>Entamoeba</taxon>
    </lineage>
</organism>
<feature type="domain" description="Ras-GEF" evidence="1">
    <location>
        <begin position="415"/>
        <end position="553"/>
    </location>
</feature>
<dbReference type="EMBL" id="BAAFRS010000011">
    <property type="protein sequence ID" value="GAB1219034.1"/>
    <property type="molecule type" value="Genomic_DNA"/>
</dbReference>
<sequence>MISKKAHHRSLSTIEPPQFLSTKEVFISPRVSLAGFPSQGFSSPPTSPRNNKRIIISKSFPSTAFNKLNFLIDKSKAGKFIPQCKLPTIITQKIDECVDVASLVNLVETYEIYFIENIKEIDLTKPRMVFWRMEETHRNLFTKLFDGIKTNSIVSSVLIRFLVEKYDQQSEQNIITDFLNKIILNKDEIFSSNGDPVYRSDGNILAASSEVLIDLMFDINDSQSIFDIMLYSNALVMKPYEYVLKLKKKHLELKEVIEKESLELVRTKIEKAILLLVEINKLDDETKELIQEIFSDKIYSEEFTEKLQTCLYPKIEVFSLPQYKRTVNDSTNQRRRRNTISSRNGLPVNIQYKYENIRFKSIKRRSEEILAPTVKRIYEELIIPRKKRSDPNQILALEVINTDNICDLGVDILTQQFIFRDIKILQLISIQEVMLADKAPSIQQAIETLVIIEKLILQLIVDKSTFKLFIKIAMKCCELGDFNIGFIMYSCVVQISVKNPSFLNELKKSKLIFERLQELFSISKNHQSYREEFEKREPAYRIPILSLFLIYSLFKLFINKINKIAIWIHDMLSSLEEETKIEYRFNVRKLKNVSLCIKTMIELKTIKIAVDCIYPVQDFLCQFS</sequence>
<proteinExistence type="predicted"/>
<reference evidence="2 3" key="1">
    <citation type="journal article" date="2019" name="PLoS Negl. Trop. Dis.">
        <title>Whole genome sequencing of Entamoeba nuttalli reveals mammalian host-related molecular signatures and a novel octapeptide-repeat surface protein.</title>
        <authorList>
            <person name="Tanaka M."/>
            <person name="Makiuchi T."/>
            <person name="Komiyama T."/>
            <person name="Shiina T."/>
            <person name="Osaki K."/>
            <person name="Tachibana H."/>
        </authorList>
    </citation>
    <scope>NUCLEOTIDE SEQUENCE [LARGE SCALE GENOMIC DNA]</scope>
    <source>
        <strain evidence="2 3">P19-061405</strain>
    </source>
</reference>
<evidence type="ECO:0000313" key="3">
    <source>
        <dbReference type="Proteomes" id="UP001628156"/>
    </source>
</evidence>
<evidence type="ECO:0000259" key="1">
    <source>
        <dbReference type="Pfam" id="PF00617"/>
    </source>
</evidence>
<gene>
    <name evidence="2" type="ORF">ENUP19_0011G0034</name>
</gene>
<dbReference type="InterPro" id="IPR001895">
    <property type="entry name" value="RASGEF_cat_dom"/>
</dbReference>
<dbReference type="InterPro" id="IPR036964">
    <property type="entry name" value="RASGEF_cat_dom_sf"/>
</dbReference>
<dbReference type="InterPro" id="IPR023578">
    <property type="entry name" value="Ras_GEF_dom_sf"/>
</dbReference>
<dbReference type="Pfam" id="PF00617">
    <property type="entry name" value="RasGEF"/>
    <property type="match status" value="1"/>
</dbReference>
<keyword evidence="3" id="KW-1185">Reference proteome</keyword>